<sequence>MTTLAQALDTAHRWVNAELAQEDQRAVKAHEFDLGWVVWPEPAPVRVDPLTGDRRAPEELGAACAVVDRTTGELTVWPSVPVPQVVQLYRDRIGAGGYDPALPPATGPGCRAQLGYRDALGEERTLVLRSATGRPHPALRAWQQLAEQGVPPEDVLSVHTDLRPAMLPGGYVAAALLAALPTALHSHDLAYGPRYDGRARAVRSAGAANPRPNRVPFPANVPPAQPEAEAALAARLAAQFGPQGVRRFDPAHTMAADLPEAVARPLQRTGLPLAVPGFFELHHPVSDGIADGTPDAPVLPDLVGHLAAHGLGDRATAQARRELLGQLLIGTDGWALLTVDTAQGRIRAVDPETAGTRYVNADLTAFVRSLALFADRLPKLRDLHPLAAGQAVAELQWSLAGLDRTVFGDPENWWAVVVEQLWHGVL</sequence>
<evidence type="ECO:0000313" key="1">
    <source>
        <dbReference type="EMBL" id="BFP47334.1"/>
    </source>
</evidence>
<dbReference type="InterPro" id="IPR032722">
    <property type="entry name" value="Deaminase_XOO_2897"/>
</dbReference>
<protein>
    <recommendedName>
        <fullName evidence="2">Nucleic acid/nucleotide deaminase of polymorphic system toxin</fullName>
    </recommendedName>
</protein>
<dbReference type="Pfam" id="PF14440">
    <property type="entry name" value="XOO_2897-deam"/>
    <property type="match status" value="1"/>
</dbReference>
<organism evidence="1">
    <name type="scientific">Kitasatospora sp. CMC57</name>
    <dbReference type="NCBI Taxonomy" id="3231513"/>
    <lineage>
        <taxon>Bacteria</taxon>
        <taxon>Bacillati</taxon>
        <taxon>Actinomycetota</taxon>
        <taxon>Actinomycetes</taxon>
        <taxon>Kitasatosporales</taxon>
        <taxon>Streptomycetaceae</taxon>
        <taxon>Kitasatospora</taxon>
    </lineage>
</organism>
<evidence type="ECO:0008006" key="2">
    <source>
        <dbReference type="Google" id="ProtNLM"/>
    </source>
</evidence>
<proteinExistence type="predicted"/>
<dbReference type="AlphaFoldDB" id="A0AB33K1F9"/>
<reference evidence="1" key="1">
    <citation type="submission" date="2024-07" db="EMBL/GenBank/DDBJ databases">
        <title>Complete genome sequences of cellulolytic bacteria, Kitasatospora sp. CMC57 and Streptomyces sp. CMC78, isolated from Japanese agricultural soil.</title>
        <authorList>
            <person name="Hashimoto T."/>
            <person name="Ito M."/>
            <person name="Iwamoto M."/>
            <person name="Fukahori D."/>
            <person name="Shoda T."/>
            <person name="Sakoda M."/>
            <person name="Morohoshi T."/>
            <person name="Mitsuboshi M."/>
            <person name="Nishizawa T."/>
        </authorList>
    </citation>
    <scope>NUCLEOTIDE SEQUENCE</scope>
    <source>
        <strain evidence="1">CMC57</strain>
    </source>
</reference>
<dbReference type="Pfam" id="PF14435">
    <property type="entry name" value="SUKH-4"/>
    <property type="match status" value="1"/>
</dbReference>
<gene>
    <name evidence="1" type="ORF">KCMC57_37020</name>
</gene>
<dbReference type="RefSeq" id="WP_407989699.1">
    <property type="nucleotide sequence ID" value="NZ_AP035881.2"/>
</dbReference>
<dbReference type="InterPro" id="IPR025851">
    <property type="entry name" value="SUKH-4"/>
</dbReference>
<dbReference type="EMBL" id="AP035881">
    <property type="protein sequence ID" value="BFP47334.1"/>
    <property type="molecule type" value="Genomic_DNA"/>
</dbReference>
<name>A0AB33K1F9_9ACTN</name>
<accession>A0AB33K1F9</accession>